<gene>
    <name evidence="2" type="ORF">ACG04Q_08475</name>
</gene>
<comment type="caution">
    <text evidence="2">The sequence shown here is derived from an EMBL/GenBank/DDBJ whole genome shotgun (WGS) entry which is preliminary data.</text>
</comment>
<name>A0ABW7GI44_9BURK</name>
<evidence type="ECO:0000313" key="3">
    <source>
        <dbReference type="Proteomes" id="UP001606302"/>
    </source>
</evidence>
<dbReference type="RefSeq" id="WP_394510452.1">
    <property type="nucleotide sequence ID" value="NZ_JBIGHX010000002.1"/>
</dbReference>
<evidence type="ECO:0000313" key="2">
    <source>
        <dbReference type="EMBL" id="MFG6461603.1"/>
    </source>
</evidence>
<keyword evidence="3" id="KW-1185">Reference proteome</keyword>
<dbReference type="SUPFAM" id="SSF53756">
    <property type="entry name" value="UDP-Glycosyltransferase/glycogen phosphorylase"/>
    <property type="match status" value="1"/>
</dbReference>
<dbReference type="Pfam" id="PF13579">
    <property type="entry name" value="Glyco_trans_4_4"/>
    <property type="match status" value="1"/>
</dbReference>
<evidence type="ECO:0000259" key="1">
    <source>
        <dbReference type="Pfam" id="PF13579"/>
    </source>
</evidence>
<accession>A0ABW7GI44</accession>
<dbReference type="EMBL" id="JBIGHX010000002">
    <property type="protein sequence ID" value="MFG6461603.1"/>
    <property type="molecule type" value="Genomic_DNA"/>
</dbReference>
<proteinExistence type="predicted"/>
<feature type="domain" description="Glycosyltransferase subfamily 4-like N-terminal" evidence="1">
    <location>
        <begin position="26"/>
        <end position="207"/>
    </location>
</feature>
<sequence>MPSPTRPRVLLIAYHFPPLAGSSGIQRTLRLAQHLPRLGWDVSVLTCWPQAYERIGADLLKDVPAEVHVERAIALDAARHLSLAGRHFAFTARPDRWASWRFDGVRRAQNLLRRVPHQAIWSTYPIPSAHVIGAALAQRTGLPWIADFRDPMVQADYPADAATRQQLLRLEDLAARTARLMTVTTPGTRRDILQRHPQARVELMENGYDEDSFGTAPAQREPLNPGQLTLLHSGIVYPWERDPAPLIQALARLRQAGLGSRLKVRFRAPVHEALLNDLAAQAGVTDMVEVMPAVGYRQALEEMQRADGLLVMQAANCNAQVPAKVYEYLRAGPRIVTLAAPEGDTAQLLRAAGITDQAPLDDAPAIAALLQRLVADDASLQLLPRADAVQGASRWARSQQLADWLRALV</sequence>
<dbReference type="InterPro" id="IPR028098">
    <property type="entry name" value="Glyco_trans_4-like_N"/>
</dbReference>
<dbReference type="Gene3D" id="3.40.50.2000">
    <property type="entry name" value="Glycogen Phosphorylase B"/>
    <property type="match status" value="2"/>
</dbReference>
<reference evidence="2 3" key="1">
    <citation type="submission" date="2024-08" db="EMBL/GenBank/DDBJ databases">
        <authorList>
            <person name="Lu H."/>
        </authorList>
    </citation>
    <scope>NUCLEOTIDE SEQUENCE [LARGE SCALE GENOMIC DNA]</scope>
    <source>
        <strain evidence="2 3">DXS20W</strain>
    </source>
</reference>
<organism evidence="2 3">
    <name type="scientific">Pelomonas lactea</name>
    <dbReference type="NCBI Taxonomy" id="3299030"/>
    <lineage>
        <taxon>Bacteria</taxon>
        <taxon>Pseudomonadati</taxon>
        <taxon>Pseudomonadota</taxon>
        <taxon>Betaproteobacteria</taxon>
        <taxon>Burkholderiales</taxon>
        <taxon>Sphaerotilaceae</taxon>
        <taxon>Roseateles</taxon>
    </lineage>
</organism>
<dbReference type="Proteomes" id="UP001606302">
    <property type="component" value="Unassembled WGS sequence"/>
</dbReference>
<protein>
    <submittedName>
        <fullName evidence="2">Glycosyltransferase</fullName>
    </submittedName>
</protein>